<reference evidence="2 3" key="1">
    <citation type="submission" date="2019-09" db="EMBL/GenBank/DDBJ databases">
        <title>Bird 10,000 Genomes (B10K) Project - Family phase.</title>
        <authorList>
            <person name="Zhang G."/>
        </authorList>
    </citation>
    <scope>NUCLEOTIDE SEQUENCE [LARGE SCALE GENOMIC DNA]</scope>
    <source>
        <strain evidence="2">B10K-MSB-42743</strain>
        <tissue evidence="2">Heart</tissue>
    </source>
</reference>
<feature type="domain" description="Smad anchor for receptor activation-like C-terminal" evidence="1">
    <location>
        <begin position="1"/>
        <end position="82"/>
    </location>
</feature>
<dbReference type="Gene3D" id="3.30.1360.220">
    <property type="entry name" value="Domain of unknown function (DUF3480), N-terminal subdomain"/>
    <property type="match status" value="1"/>
</dbReference>
<feature type="non-terminal residue" evidence="2">
    <location>
        <position position="82"/>
    </location>
</feature>
<accession>A0A7K4KA91</accession>
<name>A0A7K4KA91_9AVES</name>
<dbReference type="PANTHER" id="PTHR46319:SF1">
    <property type="entry name" value="ZINC FINGER FYVE DOMAIN-CONTAINING PROTEIN 16"/>
    <property type="match status" value="1"/>
</dbReference>
<dbReference type="GO" id="GO:0016197">
    <property type="term" value="P:endosomal transport"/>
    <property type="evidence" value="ECO:0007669"/>
    <property type="project" value="TreeGrafter"/>
</dbReference>
<evidence type="ECO:0000313" key="2">
    <source>
        <dbReference type="EMBL" id="NWI12876.1"/>
    </source>
</evidence>
<comment type="caution">
    <text evidence="2">The sequence shown here is derived from an EMBL/GenBank/DDBJ whole genome shotgun (WGS) entry which is preliminary data.</text>
</comment>
<organism evidence="2 3">
    <name type="scientific">Crypturellus soui</name>
    <dbReference type="NCBI Taxonomy" id="458187"/>
    <lineage>
        <taxon>Eukaryota</taxon>
        <taxon>Metazoa</taxon>
        <taxon>Chordata</taxon>
        <taxon>Craniata</taxon>
        <taxon>Vertebrata</taxon>
        <taxon>Euteleostomi</taxon>
        <taxon>Archelosauria</taxon>
        <taxon>Archosauria</taxon>
        <taxon>Dinosauria</taxon>
        <taxon>Saurischia</taxon>
        <taxon>Theropoda</taxon>
        <taxon>Coelurosauria</taxon>
        <taxon>Aves</taxon>
        <taxon>Palaeognathae</taxon>
        <taxon>Tinamiformes</taxon>
        <taxon>Tinamidae</taxon>
        <taxon>Crypturellus</taxon>
    </lineage>
</organism>
<gene>
    <name evidence="2" type="primary">Zfyve16_0</name>
    <name evidence="2" type="ORF">CRYSOU_R12625</name>
</gene>
<proteinExistence type="predicted"/>
<keyword evidence="3" id="KW-1185">Reference proteome</keyword>
<evidence type="ECO:0000313" key="3">
    <source>
        <dbReference type="Proteomes" id="UP000545332"/>
    </source>
</evidence>
<dbReference type="OrthoDB" id="5872154at2759"/>
<dbReference type="Pfam" id="PF11979">
    <property type="entry name" value="SARA_C"/>
    <property type="match status" value="1"/>
</dbReference>
<evidence type="ECO:0000259" key="1">
    <source>
        <dbReference type="SMART" id="SM01421"/>
    </source>
</evidence>
<dbReference type="AlphaFoldDB" id="A0A7K4KA91"/>
<dbReference type="Proteomes" id="UP000545332">
    <property type="component" value="Unassembled WGS sequence"/>
</dbReference>
<dbReference type="PANTHER" id="PTHR46319">
    <property type="entry name" value="ZINC FINGER FYVE DOMAIN-CONTAINING PROTEIN"/>
    <property type="match status" value="1"/>
</dbReference>
<sequence length="82" mass="9018">VTGASFVVFNGALKTSSGFLAKSSIVEDGLMVQITPETMESLRQALREQKNFKVTCGKTDAGDLREYVDICWVENEEKTNKG</sequence>
<dbReference type="EMBL" id="VWPX01007559">
    <property type="protein sequence ID" value="NWI12876.1"/>
    <property type="molecule type" value="Genomic_DNA"/>
</dbReference>
<dbReference type="InterPro" id="IPR022557">
    <property type="entry name" value="SARA-like_C"/>
</dbReference>
<dbReference type="GO" id="GO:0031901">
    <property type="term" value="C:early endosome membrane"/>
    <property type="evidence" value="ECO:0007669"/>
    <property type="project" value="TreeGrafter"/>
</dbReference>
<dbReference type="GO" id="GO:0006622">
    <property type="term" value="P:protein targeting to lysosome"/>
    <property type="evidence" value="ECO:0007669"/>
    <property type="project" value="TreeGrafter"/>
</dbReference>
<protein>
    <submittedName>
        <fullName evidence="2">ZFY16 protein</fullName>
    </submittedName>
</protein>
<dbReference type="SMART" id="SM01421">
    <property type="entry name" value="DUF3480"/>
    <property type="match status" value="1"/>
</dbReference>
<feature type="non-terminal residue" evidence="2">
    <location>
        <position position="1"/>
    </location>
</feature>